<dbReference type="Gene3D" id="1.20.1250.20">
    <property type="entry name" value="MFS general substrate transporter like domains"/>
    <property type="match status" value="1"/>
</dbReference>
<keyword evidence="4 7" id="KW-0812">Transmembrane</keyword>
<evidence type="ECO:0000313" key="10">
    <source>
        <dbReference type="Proteomes" id="UP001142153"/>
    </source>
</evidence>
<evidence type="ECO:0000256" key="6">
    <source>
        <dbReference type="ARBA" id="ARBA00023136"/>
    </source>
</evidence>
<feature type="transmembrane region" description="Helical" evidence="7">
    <location>
        <begin position="365"/>
        <end position="382"/>
    </location>
</feature>
<dbReference type="PANTHER" id="PTHR42718:SF46">
    <property type="entry name" value="BLR6921 PROTEIN"/>
    <property type="match status" value="1"/>
</dbReference>
<keyword evidence="6 7" id="KW-0472">Membrane</keyword>
<dbReference type="InterPro" id="IPR036259">
    <property type="entry name" value="MFS_trans_sf"/>
</dbReference>
<name>A0ABT4Q146_9MYCO</name>
<feature type="transmembrane region" description="Helical" evidence="7">
    <location>
        <begin position="179"/>
        <end position="199"/>
    </location>
</feature>
<accession>A0ABT4Q146</accession>
<evidence type="ECO:0000256" key="2">
    <source>
        <dbReference type="ARBA" id="ARBA00022448"/>
    </source>
</evidence>
<dbReference type="PANTHER" id="PTHR42718">
    <property type="entry name" value="MAJOR FACILITATOR SUPERFAMILY MULTIDRUG TRANSPORTER MFSC"/>
    <property type="match status" value="1"/>
</dbReference>
<sequence>MTSPAPGAQRDESPVTVSGLAATMTVIAMGLGYSITAADPTILSANISEVRAGLEMAPSTASFVASLATLTLAAAVLGAGALGDLYGMKRMFTGGLLGAIGFGILAAAAPTGAVLMAARAGSGVAFAFLLGLSLATINAVFPPQRRAAAIGLYLGAGFALTTPMPAIGSLLAEHLGWRTGFLVAPVAAVIALVIHLRYVPETPRAPGRLDIPGLALVAAALLALVYGISRLQRGLNTDAVIAIVVGVVAGAAFLLRERTAADPALDLRIFRSGRFNAAVTAGAAFNFITGGSTILFAYYLVSVRGESPALLGLLLVPATLMQAIAATGSGRAATRFGERAVLVTGLLLLLAGLLVLTTVGEKTSMWLLFAAVLLNAVGGAVVQTPQSTIMMSAAPTDLGGSVSAVKSAVGQAGYSLGPAVFALVGTTLFLRDGMERLAGSGITETQAREALQVAHGTSVSSVGGGNVLDPQRAREVVVGATDAMIDAIHTLSLMMAAVPVVAIVLALVLLRPRPHDRARPPAR</sequence>
<keyword evidence="5 7" id="KW-1133">Transmembrane helix</keyword>
<comment type="subcellular location">
    <subcellularLocation>
        <location evidence="1">Cell membrane</location>
        <topology evidence="1">Multi-pass membrane protein</topology>
    </subcellularLocation>
</comment>
<feature type="transmembrane region" description="Helical" evidence="7">
    <location>
        <begin position="275"/>
        <end position="301"/>
    </location>
</feature>
<feature type="transmembrane region" description="Helical" evidence="7">
    <location>
        <begin position="211"/>
        <end position="229"/>
    </location>
</feature>
<protein>
    <submittedName>
        <fullName evidence="9">MFS transporter</fullName>
    </submittedName>
</protein>
<feature type="domain" description="Major facilitator superfamily (MFS) profile" evidence="8">
    <location>
        <begin position="25"/>
        <end position="514"/>
    </location>
</feature>
<evidence type="ECO:0000256" key="7">
    <source>
        <dbReference type="SAM" id="Phobius"/>
    </source>
</evidence>
<feature type="transmembrane region" description="Helical" evidence="7">
    <location>
        <begin position="412"/>
        <end position="430"/>
    </location>
</feature>
<proteinExistence type="predicted"/>
<feature type="transmembrane region" description="Helical" evidence="7">
    <location>
        <begin position="124"/>
        <end position="141"/>
    </location>
</feature>
<evidence type="ECO:0000313" key="9">
    <source>
        <dbReference type="EMBL" id="MCZ8382497.1"/>
    </source>
</evidence>
<feature type="transmembrane region" description="Helical" evidence="7">
    <location>
        <begin position="340"/>
        <end position="359"/>
    </location>
</feature>
<organism evidence="9 10">
    <name type="scientific">Mycobacterium hippophais</name>
    <dbReference type="NCBI Taxonomy" id="3016340"/>
    <lineage>
        <taxon>Bacteria</taxon>
        <taxon>Bacillati</taxon>
        <taxon>Actinomycetota</taxon>
        <taxon>Actinomycetes</taxon>
        <taxon>Mycobacteriales</taxon>
        <taxon>Mycobacteriaceae</taxon>
        <taxon>Mycobacterium</taxon>
    </lineage>
</organism>
<dbReference type="InterPro" id="IPR011701">
    <property type="entry name" value="MFS"/>
</dbReference>
<dbReference type="RefSeq" id="WP_269896930.1">
    <property type="nucleotide sequence ID" value="NZ_JAPZPY010000017.1"/>
</dbReference>
<feature type="transmembrane region" description="Helical" evidence="7">
    <location>
        <begin position="95"/>
        <end position="118"/>
    </location>
</feature>
<dbReference type="SUPFAM" id="SSF103473">
    <property type="entry name" value="MFS general substrate transporter"/>
    <property type="match status" value="1"/>
</dbReference>
<feature type="transmembrane region" description="Helical" evidence="7">
    <location>
        <begin position="235"/>
        <end position="255"/>
    </location>
</feature>
<dbReference type="PROSITE" id="PS50850">
    <property type="entry name" value="MFS"/>
    <property type="match status" value="1"/>
</dbReference>
<evidence type="ECO:0000256" key="5">
    <source>
        <dbReference type="ARBA" id="ARBA00022989"/>
    </source>
</evidence>
<evidence type="ECO:0000256" key="4">
    <source>
        <dbReference type="ARBA" id="ARBA00022692"/>
    </source>
</evidence>
<dbReference type="InterPro" id="IPR020846">
    <property type="entry name" value="MFS_dom"/>
</dbReference>
<gene>
    <name evidence="9" type="ORF">O6P37_26870</name>
</gene>
<dbReference type="Pfam" id="PF07690">
    <property type="entry name" value="MFS_1"/>
    <property type="match status" value="1"/>
</dbReference>
<reference evidence="9" key="1">
    <citation type="submission" date="2022-12" db="EMBL/GenBank/DDBJ databases">
        <authorList>
            <person name="Deng Y."/>
            <person name="Zhang Y.-Q."/>
        </authorList>
    </citation>
    <scope>NUCLEOTIDE SEQUENCE</scope>
    <source>
        <strain evidence="9">CPCC 205372</strain>
    </source>
</reference>
<dbReference type="Proteomes" id="UP001142153">
    <property type="component" value="Unassembled WGS sequence"/>
</dbReference>
<keyword evidence="3" id="KW-1003">Cell membrane</keyword>
<feature type="transmembrane region" description="Helical" evidence="7">
    <location>
        <begin position="63"/>
        <end position="83"/>
    </location>
</feature>
<feature type="transmembrane region" description="Helical" evidence="7">
    <location>
        <begin position="148"/>
        <end position="167"/>
    </location>
</feature>
<comment type="caution">
    <text evidence="9">The sequence shown here is derived from an EMBL/GenBank/DDBJ whole genome shotgun (WGS) entry which is preliminary data.</text>
</comment>
<dbReference type="Gene3D" id="1.20.1720.10">
    <property type="entry name" value="Multidrug resistance protein D"/>
    <property type="match status" value="1"/>
</dbReference>
<dbReference type="EMBL" id="JAPZPY010000017">
    <property type="protein sequence ID" value="MCZ8382497.1"/>
    <property type="molecule type" value="Genomic_DNA"/>
</dbReference>
<keyword evidence="10" id="KW-1185">Reference proteome</keyword>
<feature type="transmembrane region" description="Helical" evidence="7">
    <location>
        <begin position="307"/>
        <end position="328"/>
    </location>
</feature>
<evidence type="ECO:0000256" key="3">
    <source>
        <dbReference type="ARBA" id="ARBA00022475"/>
    </source>
</evidence>
<keyword evidence="2" id="KW-0813">Transport</keyword>
<evidence type="ECO:0000256" key="1">
    <source>
        <dbReference type="ARBA" id="ARBA00004651"/>
    </source>
</evidence>
<evidence type="ECO:0000259" key="8">
    <source>
        <dbReference type="PROSITE" id="PS50850"/>
    </source>
</evidence>
<feature type="transmembrane region" description="Helical" evidence="7">
    <location>
        <begin position="487"/>
        <end position="510"/>
    </location>
</feature>